<dbReference type="OMA" id="FIRIHIT"/>
<dbReference type="eggNOG" id="ENOG502RT6W">
    <property type="taxonomic scope" value="Eukaryota"/>
</dbReference>
<accession>G0P7V7</accession>
<dbReference type="InParanoid" id="G0P7V7"/>
<dbReference type="AlphaFoldDB" id="G0P7V7"/>
<dbReference type="HOGENOM" id="CLU_054835_0_0_1"/>
<feature type="domain" description="3'-5' exonuclease" evidence="1">
    <location>
        <begin position="226"/>
        <end position="264"/>
    </location>
</feature>
<dbReference type="GO" id="GO:0003676">
    <property type="term" value="F:nucleic acid binding"/>
    <property type="evidence" value="ECO:0007669"/>
    <property type="project" value="InterPro"/>
</dbReference>
<evidence type="ECO:0000259" key="1">
    <source>
        <dbReference type="Pfam" id="PF01612"/>
    </source>
</evidence>
<dbReference type="Proteomes" id="UP000008068">
    <property type="component" value="Unassembled WGS sequence"/>
</dbReference>
<sequence>MAQYNAHRHVRGWIQSLVRRDKEVSTAAIAEQILHAATHGPFFENQARDVWISWTALQERGLISPSGEMSDIVSRLLTRHSGAEDQRALRNELMMLPAETQYDEFTRSFIRIHITSNVLNGRNVLAGYKGASIHPIYIDTESSPFFLRNGTKTALLSLFDVRSRQVLLWRIDEMSPAEIEDVKDILGTLARTREFMSYGHEDFFARFHVRDIQHDKCKSLKNAAAAIGFNLSKKETCSNWTSNNLREDQIHYSAMDSVVLHYVHVGHTVDWLNYPDGAK</sequence>
<reference evidence="3" key="1">
    <citation type="submission" date="2011-07" db="EMBL/GenBank/DDBJ databases">
        <authorList>
            <consortium name="Caenorhabditis brenneri Sequencing and Analysis Consortium"/>
            <person name="Wilson R.K."/>
        </authorList>
    </citation>
    <scope>NUCLEOTIDE SEQUENCE [LARGE SCALE GENOMIC DNA]</scope>
    <source>
        <strain evidence="3">PB2801</strain>
    </source>
</reference>
<dbReference type="GO" id="GO:0008408">
    <property type="term" value="F:3'-5' exonuclease activity"/>
    <property type="evidence" value="ECO:0007669"/>
    <property type="project" value="InterPro"/>
</dbReference>
<dbReference type="InterPro" id="IPR002562">
    <property type="entry name" value="3'-5'_exonuclease_dom"/>
</dbReference>
<dbReference type="InterPro" id="IPR012337">
    <property type="entry name" value="RNaseH-like_sf"/>
</dbReference>
<evidence type="ECO:0000313" key="2">
    <source>
        <dbReference type="EMBL" id="EGT47353.1"/>
    </source>
</evidence>
<gene>
    <name evidence="2" type="ORF">CAEBREN_09003</name>
</gene>
<name>G0P7V7_CAEBE</name>
<dbReference type="EMBL" id="GL380121">
    <property type="protein sequence ID" value="EGT47353.1"/>
    <property type="molecule type" value="Genomic_DNA"/>
</dbReference>
<dbReference type="OrthoDB" id="5844743at2759"/>
<dbReference type="GO" id="GO:0006139">
    <property type="term" value="P:nucleobase-containing compound metabolic process"/>
    <property type="evidence" value="ECO:0007669"/>
    <property type="project" value="InterPro"/>
</dbReference>
<dbReference type="Gene3D" id="3.30.420.10">
    <property type="entry name" value="Ribonuclease H-like superfamily/Ribonuclease H"/>
    <property type="match status" value="1"/>
</dbReference>
<dbReference type="InterPro" id="IPR036397">
    <property type="entry name" value="RNaseH_sf"/>
</dbReference>
<dbReference type="STRING" id="135651.G0P7V7"/>
<organism evidence="3">
    <name type="scientific">Caenorhabditis brenneri</name>
    <name type="common">Nematode worm</name>
    <dbReference type="NCBI Taxonomy" id="135651"/>
    <lineage>
        <taxon>Eukaryota</taxon>
        <taxon>Metazoa</taxon>
        <taxon>Ecdysozoa</taxon>
        <taxon>Nematoda</taxon>
        <taxon>Chromadorea</taxon>
        <taxon>Rhabditida</taxon>
        <taxon>Rhabditina</taxon>
        <taxon>Rhabditomorpha</taxon>
        <taxon>Rhabditoidea</taxon>
        <taxon>Rhabditidae</taxon>
        <taxon>Peloderinae</taxon>
        <taxon>Caenorhabditis</taxon>
    </lineage>
</organism>
<keyword evidence="3" id="KW-1185">Reference proteome</keyword>
<dbReference type="Pfam" id="PF01612">
    <property type="entry name" value="DNA_pol_A_exo1"/>
    <property type="match status" value="1"/>
</dbReference>
<protein>
    <recommendedName>
        <fullName evidence="1">3'-5' exonuclease domain-containing protein</fullName>
    </recommendedName>
</protein>
<dbReference type="SUPFAM" id="SSF53098">
    <property type="entry name" value="Ribonuclease H-like"/>
    <property type="match status" value="1"/>
</dbReference>
<evidence type="ECO:0000313" key="3">
    <source>
        <dbReference type="Proteomes" id="UP000008068"/>
    </source>
</evidence>
<proteinExistence type="predicted"/>